<evidence type="ECO:0000256" key="3">
    <source>
        <dbReference type="ARBA" id="ARBA00018529"/>
    </source>
</evidence>
<dbReference type="Pfam" id="PF12257">
    <property type="entry name" value="IML1"/>
    <property type="match status" value="1"/>
</dbReference>
<feature type="region of interest" description="Disordered" evidence="5">
    <location>
        <begin position="787"/>
        <end position="842"/>
    </location>
</feature>
<dbReference type="GO" id="GO:1990130">
    <property type="term" value="C:GATOR1 complex"/>
    <property type="evidence" value="ECO:0007669"/>
    <property type="project" value="TreeGrafter"/>
</dbReference>
<evidence type="ECO:0000259" key="6">
    <source>
        <dbReference type="PROSITE" id="PS50186"/>
    </source>
</evidence>
<dbReference type="InterPro" id="IPR027244">
    <property type="entry name" value="IML1"/>
</dbReference>
<dbReference type="SUPFAM" id="SSF46785">
    <property type="entry name" value="Winged helix' DNA-binding domain"/>
    <property type="match status" value="1"/>
</dbReference>
<feature type="compositionally biased region" description="Polar residues" evidence="5">
    <location>
        <begin position="621"/>
        <end position="632"/>
    </location>
</feature>
<dbReference type="SMART" id="SM00049">
    <property type="entry name" value="DEP"/>
    <property type="match status" value="1"/>
</dbReference>
<comment type="similarity">
    <text evidence="2">Belongs to the IML1 family.</text>
</comment>
<protein>
    <recommendedName>
        <fullName evidence="3">Vacuolar membrane-associated protein IML1</fullName>
    </recommendedName>
    <alternativeName>
        <fullName evidence="4">Vacuolar membrane-associated protein iml1</fullName>
    </alternativeName>
</protein>
<reference evidence="7" key="1">
    <citation type="submission" date="2022-08" db="EMBL/GenBank/DDBJ databases">
        <authorList>
            <consortium name="DOE Joint Genome Institute"/>
            <person name="Min B."/>
            <person name="Riley R."/>
            <person name="Sierra-Patev S."/>
            <person name="Naranjo-Ortiz M."/>
            <person name="Looney B."/>
            <person name="Konkel Z."/>
            <person name="Slot J.C."/>
            <person name="Sakamoto Y."/>
            <person name="Steenwyk J.L."/>
            <person name="Rokas A."/>
            <person name="Carro J."/>
            <person name="Camarero S."/>
            <person name="Ferreira P."/>
            <person name="Molpeceres G."/>
            <person name="Ruiz-Duenas F.J."/>
            <person name="Serrano A."/>
            <person name="Henrissat B."/>
            <person name="Drula E."/>
            <person name="Hughes K.W."/>
            <person name="Mata J.L."/>
            <person name="Ishikawa N.K."/>
            <person name="Vargas-Isla R."/>
            <person name="Ushijima S."/>
            <person name="Smith C.A."/>
            <person name="Ahrendt S."/>
            <person name="Andreopoulos W."/>
            <person name="He G."/>
            <person name="Labutti K."/>
            <person name="Lipzen A."/>
            <person name="Ng V."/>
            <person name="Sandor L."/>
            <person name="Barry K."/>
            <person name="Martinez A.T."/>
            <person name="Xiao Y."/>
            <person name="Gibbons J.G."/>
            <person name="Terashima K."/>
            <person name="Hibbett D.S."/>
            <person name="Grigoriev I.V."/>
        </authorList>
    </citation>
    <scope>NUCLEOTIDE SEQUENCE</scope>
    <source>
        <strain evidence="7">TFB7829</strain>
    </source>
</reference>
<accession>A0AA38PVH6</accession>
<evidence type="ECO:0000256" key="4">
    <source>
        <dbReference type="ARBA" id="ARBA00021881"/>
    </source>
</evidence>
<evidence type="ECO:0000256" key="5">
    <source>
        <dbReference type="SAM" id="MobiDB-lite"/>
    </source>
</evidence>
<dbReference type="Pfam" id="PF00610">
    <property type="entry name" value="DEP"/>
    <property type="match status" value="1"/>
</dbReference>
<dbReference type="GO" id="GO:0035556">
    <property type="term" value="P:intracellular signal transduction"/>
    <property type="evidence" value="ECO:0007669"/>
    <property type="project" value="InterPro"/>
</dbReference>
<dbReference type="Gene3D" id="1.10.10.10">
    <property type="entry name" value="Winged helix-like DNA-binding domain superfamily/Winged helix DNA-binding domain"/>
    <property type="match status" value="1"/>
</dbReference>
<feature type="compositionally biased region" description="Polar residues" evidence="5">
    <location>
        <begin position="592"/>
        <end position="611"/>
    </location>
</feature>
<dbReference type="GO" id="GO:0005774">
    <property type="term" value="C:vacuolar membrane"/>
    <property type="evidence" value="ECO:0007669"/>
    <property type="project" value="UniProtKB-SubCell"/>
</dbReference>
<dbReference type="EMBL" id="MU802049">
    <property type="protein sequence ID" value="KAJ3982743.1"/>
    <property type="molecule type" value="Genomic_DNA"/>
</dbReference>
<feature type="compositionally biased region" description="Low complexity" evidence="5">
    <location>
        <begin position="645"/>
        <end position="659"/>
    </location>
</feature>
<feature type="compositionally biased region" description="Polar residues" evidence="5">
    <location>
        <begin position="23"/>
        <end position="33"/>
    </location>
</feature>
<feature type="compositionally biased region" description="Low complexity" evidence="5">
    <location>
        <begin position="815"/>
        <end position="837"/>
    </location>
</feature>
<feature type="region of interest" description="Disordered" evidence="5">
    <location>
        <begin position="580"/>
        <end position="677"/>
    </location>
</feature>
<feature type="domain" description="DEP" evidence="6">
    <location>
        <begin position="1202"/>
        <end position="1277"/>
    </location>
</feature>
<evidence type="ECO:0000313" key="8">
    <source>
        <dbReference type="Proteomes" id="UP001163850"/>
    </source>
</evidence>
<evidence type="ECO:0000313" key="7">
    <source>
        <dbReference type="EMBL" id="KAJ3982743.1"/>
    </source>
</evidence>
<dbReference type="PANTHER" id="PTHR13179:SF8">
    <property type="entry name" value="GATOR COMPLEX PROTEIN DEPDC5"/>
    <property type="match status" value="1"/>
</dbReference>
<evidence type="ECO:0000256" key="2">
    <source>
        <dbReference type="ARBA" id="ARBA00005643"/>
    </source>
</evidence>
<dbReference type="InterPro" id="IPR036388">
    <property type="entry name" value="WH-like_DNA-bd_sf"/>
</dbReference>
<dbReference type="InterPro" id="IPR048255">
    <property type="entry name" value="IML1_N"/>
</dbReference>
<dbReference type="PROSITE" id="PS50186">
    <property type="entry name" value="DEP"/>
    <property type="match status" value="1"/>
</dbReference>
<dbReference type="GO" id="GO:1904262">
    <property type="term" value="P:negative regulation of TORC1 signaling"/>
    <property type="evidence" value="ECO:0007669"/>
    <property type="project" value="TreeGrafter"/>
</dbReference>
<sequence length="1564" mass="176473">MFFEGGKELGAQSDVRSHLLLMSTSRTDSQQPQYGRRRSNTAQSIRRPPPLPTILLKVGDSTPLNAWVHDTRESPSVILNPIYWPGVAEGDLLSVSASRESSAEAFIFVVPKDDSSLKPQLQISVSQPIAEAFGVRNNSEVLVTKVDKQKYAAECVELSFQDQYLGRNDMWRMGKHLVDQCIYAEQEVSFIGSIAAKIKDIYIKGQKVPAALMTSKTKIIYRSLSAKVTIFIQVCRELWEFAGDGERYNEKVVHSFLPALFSKWKEAGTNHTVTIVLISRVYYDASEIEYAAGPLRRDERGDWYKDFYKVITDLEVIHEWKPTLVSLKNSFWDFQRDILLTHHYHHASLDSSAGGKAEQVRLVGRLSYAHDGPILEALNLNLYPSETHYIDRSLILTGATTILITPGTGYFRVSKQLLRLTTNRMLDQGFGLDLISLTKAPLHQSPIFSFQGNEPEARTEKDSGYGVRAMDPLWGGDDEPNGEKTTFWWEPFWVSMSFWDEQVDLPFRQDRFVVRAKMHEIQMLGLLEHDVLATIDVPFLNGHPDSAVTNALPTKADAEAFDLDIFALKDESKLLAAAKRRSAARNTHDNNNDSIRTSQRSSTMTLINTIEESPREMSRVLSENSNPYSMSPNHGLKVLLPPSPRSTSSRRSIRSSTSSNHRIQIEDGSPSRSSLTSKLTPSWIFRPFRSGPVEPQITTESASASVTSLSSRSSLSSPSTAALSASVLSPLNRATKPSSLSSSKVTIAQATAGSPTATAIPMAIKRTTSRSGTSRVLDEETILNVTRNGLRRRSPMNTPPREEQIFGGKRRSVIGSLSTGPFSSSSSSSPGSRPNPSQLQTTLSYSQASLAARWQHTFPVPLPKHDIKWGSIVTPFCLPLTVEYFPSSMELETSYDVFSYDFVVDPPEMRSFLVLPPSHKKGSSEERRRAWALVVMRGMAAVRLAQGFQFVIQPPKSESDTIEITAIPFRRTQSFLNADEEMTPKPMGAAEVLQNTNDPVYLSMSNEIHRISYTGEAIQVRRYVRRMPSTQPFDYECLIWPKLGVGYTEHRTIFTPHGLENYGWNRLDMLVAGYEHQFNESLRYWRTRFIIIPTSEPPSLKIGPSGETLNDEEARILGIDKLAESFTKLRWQSPEEKDKGGSSHPPTRFLPTTLSPAMSVLDEALMDQLDSIHADGPLRKKMKSEREIADMSLSAIAKAMREEDGVSIKHNQWHKSQYPDSFTGFDFVSWLVREFRDVSSRAQGAEWGSKLQEQGLFEHVRGHHNFLDGHYFYRLKGEYQISSTPRKWVWSRSGDITSRGHYPGNSARTTNSSPRRTKKRLILSQSLVIDIDPNKRSDQAETVLLHHDLIHNPGTVFHFEIQWIGTTPRYIEEQLRQWSRTIEKYGLRLVEAYVAQIGDIRSRNAFQSCFPIRLAVAPPILADIPDRLSEGSPSTRYFEYALLRNFGFIVDVEAADLYPENVDIIYSYWRSPFRYSQFVHRTGVAFVQVLGRSQGFLFLTNRLMGPGRMGTTSKSKEHRPAVEAERIRVELHEFCSDKRLLVKFYDEELAKLGPVPEDPPPLSI</sequence>
<proteinExistence type="inferred from homology"/>
<dbReference type="InterPro" id="IPR036390">
    <property type="entry name" value="WH_DNA-bd_sf"/>
</dbReference>
<dbReference type="Proteomes" id="UP001163850">
    <property type="component" value="Unassembled WGS sequence"/>
</dbReference>
<dbReference type="CDD" id="cd04449">
    <property type="entry name" value="DEP_DEPDC5-like"/>
    <property type="match status" value="1"/>
</dbReference>
<feature type="region of interest" description="Disordered" evidence="5">
    <location>
        <begin position="23"/>
        <end position="52"/>
    </location>
</feature>
<dbReference type="InterPro" id="IPR000591">
    <property type="entry name" value="DEP_dom"/>
</dbReference>
<gene>
    <name evidence="7" type="ORF">F5890DRAFT_1527769</name>
</gene>
<comment type="subcellular location">
    <subcellularLocation>
        <location evidence="1">Vacuole membrane</location>
        <topology evidence="1">Peripheral membrane protein</topology>
    </subcellularLocation>
</comment>
<evidence type="ECO:0000256" key="1">
    <source>
        <dbReference type="ARBA" id="ARBA00004148"/>
    </source>
</evidence>
<dbReference type="PANTHER" id="PTHR13179">
    <property type="entry name" value="DEP DOMAIN CONTAINING PROTEIN 5"/>
    <property type="match status" value="1"/>
</dbReference>
<dbReference type="GO" id="GO:0010508">
    <property type="term" value="P:positive regulation of autophagy"/>
    <property type="evidence" value="ECO:0007669"/>
    <property type="project" value="TreeGrafter"/>
</dbReference>
<organism evidence="7 8">
    <name type="scientific">Lentinula detonsa</name>
    <dbReference type="NCBI Taxonomy" id="2804962"/>
    <lineage>
        <taxon>Eukaryota</taxon>
        <taxon>Fungi</taxon>
        <taxon>Dikarya</taxon>
        <taxon>Basidiomycota</taxon>
        <taxon>Agaricomycotina</taxon>
        <taxon>Agaricomycetes</taxon>
        <taxon>Agaricomycetidae</taxon>
        <taxon>Agaricales</taxon>
        <taxon>Marasmiineae</taxon>
        <taxon>Omphalotaceae</taxon>
        <taxon>Lentinula</taxon>
    </lineage>
</organism>
<name>A0AA38PVH6_9AGAR</name>
<dbReference type="GO" id="GO:0005096">
    <property type="term" value="F:GTPase activator activity"/>
    <property type="evidence" value="ECO:0007669"/>
    <property type="project" value="InterPro"/>
</dbReference>
<comment type="caution">
    <text evidence="7">The sequence shown here is derived from an EMBL/GenBank/DDBJ whole genome shotgun (WGS) entry which is preliminary data.</text>
</comment>